<protein>
    <submittedName>
        <fullName evidence="7">Threonine/homoserine/homoserine lactone efflux protein</fullName>
    </submittedName>
</protein>
<dbReference type="Pfam" id="PF01810">
    <property type="entry name" value="LysE"/>
    <property type="match status" value="1"/>
</dbReference>
<gene>
    <name evidence="7" type="ORF">SAMN05660337_0485</name>
</gene>
<keyword evidence="2" id="KW-1003">Cell membrane</keyword>
<feature type="transmembrane region" description="Helical" evidence="6">
    <location>
        <begin position="73"/>
        <end position="93"/>
    </location>
</feature>
<dbReference type="RefSeq" id="WP_092157875.1">
    <property type="nucleotide sequence ID" value="NZ_FNGA01000001.1"/>
</dbReference>
<organism evidence="7 8">
    <name type="scientific">Maridesulfovibrio ferrireducens</name>
    <dbReference type="NCBI Taxonomy" id="246191"/>
    <lineage>
        <taxon>Bacteria</taxon>
        <taxon>Pseudomonadati</taxon>
        <taxon>Thermodesulfobacteriota</taxon>
        <taxon>Desulfovibrionia</taxon>
        <taxon>Desulfovibrionales</taxon>
        <taxon>Desulfovibrionaceae</taxon>
        <taxon>Maridesulfovibrio</taxon>
    </lineage>
</organism>
<evidence type="ECO:0000256" key="6">
    <source>
        <dbReference type="SAM" id="Phobius"/>
    </source>
</evidence>
<feature type="transmembrane region" description="Helical" evidence="6">
    <location>
        <begin position="114"/>
        <end position="132"/>
    </location>
</feature>
<dbReference type="Proteomes" id="UP000199053">
    <property type="component" value="Unassembled WGS sequence"/>
</dbReference>
<evidence type="ECO:0000256" key="4">
    <source>
        <dbReference type="ARBA" id="ARBA00022989"/>
    </source>
</evidence>
<feature type="transmembrane region" description="Helical" evidence="6">
    <location>
        <begin position="6"/>
        <end position="31"/>
    </location>
</feature>
<evidence type="ECO:0000256" key="5">
    <source>
        <dbReference type="ARBA" id="ARBA00023136"/>
    </source>
</evidence>
<dbReference type="PANTHER" id="PTHR38825">
    <property type="entry name" value="LYSINE EXPORTER PROTEIN (LYSE/YGGA)"/>
    <property type="match status" value="1"/>
</dbReference>
<dbReference type="InterPro" id="IPR001123">
    <property type="entry name" value="LeuE-type"/>
</dbReference>
<comment type="subcellular location">
    <subcellularLocation>
        <location evidence="1">Cell membrane</location>
        <topology evidence="1">Multi-pass membrane protein</topology>
    </subcellularLocation>
</comment>
<dbReference type="PANTHER" id="PTHR38825:SF2">
    <property type="entry name" value="LYSINE TRANSPORTER LYSE"/>
    <property type="match status" value="1"/>
</dbReference>
<keyword evidence="4 6" id="KW-1133">Transmembrane helix</keyword>
<keyword evidence="3 6" id="KW-0812">Transmembrane</keyword>
<name>A0A1G9C001_9BACT</name>
<dbReference type="GO" id="GO:0005886">
    <property type="term" value="C:plasma membrane"/>
    <property type="evidence" value="ECO:0007669"/>
    <property type="project" value="UniProtKB-SubCell"/>
</dbReference>
<dbReference type="STRING" id="246191.SAMN05660337_0485"/>
<reference evidence="8" key="1">
    <citation type="submission" date="2016-10" db="EMBL/GenBank/DDBJ databases">
        <authorList>
            <person name="Varghese N."/>
            <person name="Submissions S."/>
        </authorList>
    </citation>
    <scope>NUCLEOTIDE SEQUENCE [LARGE SCALE GENOMIC DNA]</scope>
    <source>
        <strain evidence="8">DSM 16995</strain>
    </source>
</reference>
<evidence type="ECO:0000313" key="8">
    <source>
        <dbReference type="Proteomes" id="UP000199053"/>
    </source>
</evidence>
<feature type="transmembrane region" description="Helical" evidence="6">
    <location>
        <begin position="180"/>
        <end position="199"/>
    </location>
</feature>
<sequence length="210" mass="22513">MNPDALGYMAAGAALGLGAGLTPGPLLTLVLTQTFSHGPKEGAKVAFTPLLTDIPILCLSLLAMSWIKTHPSVMGIISIAGAIVVTLFGYDCFKTRAIILPEMNIKPGSFKKGLLTNYMNPHVYIFWATVGAPSTLLASDSGMLAPVLFLSGFFVCLIGAKITVAYLAGRFRELLSSRTYLIIMRVLGLALFAFALFLLRDGLRFLNLIN</sequence>
<feature type="transmembrane region" description="Helical" evidence="6">
    <location>
        <begin position="43"/>
        <end position="67"/>
    </location>
</feature>
<evidence type="ECO:0000256" key="2">
    <source>
        <dbReference type="ARBA" id="ARBA00022475"/>
    </source>
</evidence>
<evidence type="ECO:0000313" key="7">
    <source>
        <dbReference type="EMBL" id="SDK45027.1"/>
    </source>
</evidence>
<keyword evidence="5 6" id="KW-0472">Membrane</keyword>
<proteinExistence type="predicted"/>
<feature type="transmembrane region" description="Helical" evidence="6">
    <location>
        <begin position="144"/>
        <end position="168"/>
    </location>
</feature>
<dbReference type="EMBL" id="FNGA01000001">
    <property type="protein sequence ID" value="SDK45027.1"/>
    <property type="molecule type" value="Genomic_DNA"/>
</dbReference>
<dbReference type="OrthoDB" id="14103at2"/>
<accession>A0A1G9C001</accession>
<evidence type="ECO:0000256" key="1">
    <source>
        <dbReference type="ARBA" id="ARBA00004651"/>
    </source>
</evidence>
<dbReference type="AlphaFoldDB" id="A0A1G9C001"/>
<dbReference type="GO" id="GO:0006865">
    <property type="term" value="P:amino acid transport"/>
    <property type="evidence" value="ECO:0007669"/>
    <property type="project" value="InterPro"/>
</dbReference>
<evidence type="ECO:0000256" key="3">
    <source>
        <dbReference type="ARBA" id="ARBA00022692"/>
    </source>
</evidence>
<keyword evidence="8" id="KW-1185">Reference proteome</keyword>